<dbReference type="AlphaFoldDB" id="A0A7S7RH84"/>
<protein>
    <recommendedName>
        <fullName evidence="3">AMP-dependent synthetase/ligase domain-containing protein</fullName>
    </recommendedName>
</protein>
<dbReference type="Gene3D" id="2.30.38.10">
    <property type="entry name" value="Luciferase, Domain 3"/>
    <property type="match status" value="1"/>
</dbReference>
<dbReference type="EMBL" id="CP044420">
    <property type="protein sequence ID" value="QOY42641.1"/>
    <property type="molecule type" value="Genomic_DNA"/>
</dbReference>
<evidence type="ECO:0000313" key="4">
    <source>
        <dbReference type="EMBL" id="QOY42641.1"/>
    </source>
</evidence>
<name>A0A7S7RH84_CRYPV</name>
<dbReference type="Proteomes" id="UP000593906">
    <property type="component" value="Chromosome 3"/>
</dbReference>
<gene>
    <name evidence="4" type="ORF">CPATCC_001296</name>
</gene>
<evidence type="ECO:0000259" key="3">
    <source>
        <dbReference type="Pfam" id="PF00501"/>
    </source>
</evidence>
<dbReference type="SUPFAM" id="SSF56801">
    <property type="entry name" value="Acetyl-CoA synthetase-like"/>
    <property type="match status" value="1"/>
</dbReference>
<keyword evidence="2" id="KW-0436">Ligase</keyword>
<dbReference type="InterPro" id="IPR020845">
    <property type="entry name" value="AMP-binding_CS"/>
</dbReference>
<dbReference type="Pfam" id="PF00501">
    <property type="entry name" value="AMP-binding"/>
    <property type="match status" value="1"/>
</dbReference>
<dbReference type="Gene3D" id="3.40.50.980">
    <property type="match status" value="2"/>
</dbReference>
<dbReference type="VEuPathDB" id="CryptoDB:CPATCC_0033890"/>
<proteinExistence type="inferred from homology"/>
<reference evidence="4 5" key="1">
    <citation type="submission" date="2019-09" db="EMBL/GenBank/DDBJ databases">
        <title>Consistent, comparative and evidence-based genome assembly and annotation for Cryptosporidium parvum, C. hominis and C. tyzzeri.</title>
        <authorList>
            <person name="Baptista R.P."/>
            <person name="Li Y."/>
            <person name="Sateriale A."/>
            <person name="Ansell B."/>
            <person name="Jex A."/>
            <person name="Sanders M."/>
            <person name="Brooks K."/>
            <person name="Tracey A."/>
            <person name="Berriman M."/>
            <person name="Striepen B."/>
            <person name="Cotton J.A."/>
            <person name="Kissinger J.C."/>
        </authorList>
    </citation>
    <scope>NUCLEOTIDE SEQUENCE [LARGE SCALE GENOMIC DNA]</scope>
    <source>
        <strain evidence="4 5">IOWA-ATCC</strain>
    </source>
</reference>
<organism evidence="4 5">
    <name type="scientific">Cryptosporidium parvum</name>
    <dbReference type="NCBI Taxonomy" id="5807"/>
    <lineage>
        <taxon>Eukaryota</taxon>
        <taxon>Sar</taxon>
        <taxon>Alveolata</taxon>
        <taxon>Apicomplexa</taxon>
        <taxon>Conoidasida</taxon>
        <taxon>Coccidia</taxon>
        <taxon>Eucoccidiorida</taxon>
        <taxon>Eimeriorina</taxon>
        <taxon>Cryptosporidiidae</taxon>
        <taxon>Cryptosporidium</taxon>
    </lineage>
</organism>
<dbReference type="PANTHER" id="PTHR43201:SF5">
    <property type="entry name" value="MEDIUM-CHAIN ACYL-COA LIGASE ACSF2, MITOCHONDRIAL"/>
    <property type="match status" value="1"/>
</dbReference>
<accession>A0A7S7RH84</accession>
<comment type="similarity">
    <text evidence="1">Belongs to the ATP-dependent AMP-binding enzyme family.</text>
</comment>
<evidence type="ECO:0000256" key="1">
    <source>
        <dbReference type="ARBA" id="ARBA00006432"/>
    </source>
</evidence>
<sequence>MCVFLLFTVNLNINFIKMKMKVLNTTETKKKYVSFEYSSIFYNSEKNICDQTKEEFSIEYWRKNGERPEKISILKDSFEYFQYFMTIKLNQFVDLNQIKENDSCSINTIKVGTLWDGNKIEDLIFREVCYNNNTFIPVFLNYAVDNPEIISYKLSVADCQILLFDVDIPKSFIDEVSSNFSTKYDKKIFLLPSDQVLFSNLTNQNLYLNNFPNNELTNDSQKIYSYSENYLENFFETNQVKIDKANEYTNTSKKVQNSKINQSLGNIEGVYSGNETNNITNVGKKMGISGPEIYSKVRNIVFTSGSTGRPKGAKLTFGNYSGMISTLSVLCNNNNNIKSIFVITNPLHHVNSTCFTEYCIRSSSKLILIHKYSKVYWQILNETIKISINSYGNNFNMIVPLVPKHFEYFSSMIENNYFEDRNEILTNLSHPSVSFFFGSSAVSNDLINEFKKLFNGKIPRIRFGSTETCLQLCGTDLLMDHSLLNAALKITSNINEINSKTKKKNGYFIGRSIQPFAEVFVVKSIDINADNFLIPTNEFEVGHIICRGKTIMSGYINHENVLITREIVNRINKIGFSTQKCRKMLFICDNHPWYLGLGDQGYWTAEKINTNSEPSTVYILGEERQVAHINKDPNIIIEEKLNSCACCKDNIFVDNIFLFWLSRSSSIIKIGGVKYSSEEINDRIVSTLRNLNKKKFPKNFFSTVISNKDDKISEDDKIIFIYEPFENSENFEHFIRNELNYSNIPKSYIPYKIIETNIPKTFKGSIDREKLLEKIEF</sequence>
<feature type="domain" description="AMP-dependent synthetase/ligase" evidence="3">
    <location>
        <begin position="297"/>
        <end position="555"/>
    </location>
</feature>
<dbReference type="PROSITE" id="PS00455">
    <property type="entry name" value="AMP_BINDING"/>
    <property type="match status" value="1"/>
</dbReference>
<dbReference type="OMA" id="HEDSCCV"/>
<dbReference type="InterPro" id="IPR000873">
    <property type="entry name" value="AMP-dep_synth/lig_dom"/>
</dbReference>
<evidence type="ECO:0000313" key="5">
    <source>
        <dbReference type="Proteomes" id="UP000593906"/>
    </source>
</evidence>
<dbReference type="GO" id="GO:0006631">
    <property type="term" value="P:fatty acid metabolic process"/>
    <property type="evidence" value="ECO:0007669"/>
    <property type="project" value="TreeGrafter"/>
</dbReference>
<dbReference type="GO" id="GO:0031956">
    <property type="term" value="F:medium-chain fatty acid-CoA ligase activity"/>
    <property type="evidence" value="ECO:0007669"/>
    <property type="project" value="TreeGrafter"/>
</dbReference>
<dbReference type="PANTHER" id="PTHR43201">
    <property type="entry name" value="ACYL-COA SYNTHETASE"/>
    <property type="match status" value="1"/>
</dbReference>
<evidence type="ECO:0000256" key="2">
    <source>
        <dbReference type="ARBA" id="ARBA00022598"/>
    </source>
</evidence>